<dbReference type="GO" id="GO:0005506">
    <property type="term" value="F:iron ion binding"/>
    <property type="evidence" value="ECO:0007669"/>
    <property type="project" value="InterPro"/>
</dbReference>
<keyword evidence="8" id="KW-1185">Reference proteome</keyword>
<dbReference type="InterPro" id="IPR001128">
    <property type="entry name" value="Cyt_P450"/>
</dbReference>
<dbReference type="Gene3D" id="1.10.630.10">
    <property type="entry name" value="Cytochrome P450"/>
    <property type="match status" value="3"/>
</dbReference>
<accession>A0AAV5LQZ8</accession>
<keyword evidence="5" id="KW-0503">Monooxygenase</keyword>
<organism evidence="7 8">
    <name type="scientific">Rubroshorea leprosula</name>
    <dbReference type="NCBI Taxonomy" id="152421"/>
    <lineage>
        <taxon>Eukaryota</taxon>
        <taxon>Viridiplantae</taxon>
        <taxon>Streptophyta</taxon>
        <taxon>Embryophyta</taxon>
        <taxon>Tracheophyta</taxon>
        <taxon>Spermatophyta</taxon>
        <taxon>Magnoliopsida</taxon>
        <taxon>eudicotyledons</taxon>
        <taxon>Gunneridae</taxon>
        <taxon>Pentapetalae</taxon>
        <taxon>rosids</taxon>
        <taxon>malvids</taxon>
        <taxon>Malvales</taxon>
        <taxon>Dipterocarpaceae</taxon>
        <taxon>Rubroshorea</taxon>
    </lineage>
</organism>
<evidence type="ECO:0008006" key="9">
    <source>
        <dbReference type="Google" id="ProtNLM"/>
    </source>
</evidence>
<feature type="region of interest" description="Disordered" evidence="6">
    <location>
        <begin position="1"/>
        <end position="32"/>
    </location>
</feature>
<dbReference type="InterPro" id="IPR017972">
    <property type="entry name" value="Cyt_P450_CS"/>
</dbReference>
<dbReference type="GO" id="GO:0016705">
    <property type="term" value="F:oxidoreductase activity, acting on paired donors, with incorporation or reduction of molecular oxygen"/>
    <property type="evidence" value="ECO:0007669"/>
    <property type="project" value="InterPro"/>
</dbReference>
<comment type="caution">
    <text evidence="7">The sequence shown here is derived from an EMBL/GenBank/DDBJ whole genome shotgun (WGS) entry which is preliminary data.</text>
</comment>
<evidence type="ECO:0000313" key="8">
    <source>
        <dbReference type="Proteomes" id="UP001054252"/>
    </source>
</evidence>
<reference evidence="7 8" key="1">
    <citation type="journal article" date="2021" name="Commun. Biol.">
        <title>The genome of Shorea leprosula (Dipterocarpaceae) highlights the ecological relevance of drought in aseasonal tropical rainforests.</title>
        <authorList>
            <person name="Ng K.K.S."/>
            <person name="Kobayashi M.J."/>
            <person name="Fawcett J.A."/>
            <person name="Hatakeyama M."/>
            <person name="Paape T."/>
            <person name="Ng C.H."/>
            <person name="Ang C.C."/>
            <person name="Tnah L.H."/>
            <person name="Lee C.T."/>
            <person name="Nishiyama T."/>
            <person name="Sese J."/>
            <person name="O'Brien M.J."/>
            <person name="Copetti D."/>
            <person name="Mohd Noor M.I."/>
            <person name="Ong R.C."/>
            <person name="Putra M."/>
            <person name="Sireger I.Z."/>
            <person name="Indrioko S."/>
            <person name="Kosugi Y."/>
            <person name="Izuno A."/>
            <person name="Isagi Y."/>
            <person name="Lee S.L."/>
            <person name="Shimizu K.K."/>
        </authorList>
    </citation>
    <scope>NUCLEOTIDE SEQUENCE [LARGE SCALE GENOMIC DNA]</scope>
    <source>
        <strain evidence="7">214</strain>
    </source>
</reference>
<dbReference type="InterPro" id="IPR036396">
    <property type="entry name" value="Cyt_P450_sf"/>
</dbReference>
<keyword evidence="3 4" id="KW-0408">Iron</keyword>
<sequence length="483" mass="54648">MGNGRTSEKSKSNAKGPRRVRRIRGSSGDRHEEFLPERFTNNEVNFKGEHNPYTPFGYGRKACQGMSLAVAEAEYMLANVLYWFDWKLPNEAATEDLDMTEHFAIAVHKKIPLQLVPYSFALTVVSRNPRLSLPPSSSKLPFIGNLHQLGKLPHQSLQTLSEKYGPLMLLHFGTVPTLVDCSAEMAQEIMKKNDLAFANSPALKAAEVKKIAAVELLSQKRVEMFQVVREEEVAKMINEIQISCLNGAAVNLSKMFVKDANNISRDLPLENFMEKNMIFSLDSENLERTFKTLDHFLDQGIEEHQLPKNGPKKSDQKNFIDILLHLQKDDMLSINLTQDNIKAILMGMLIGGTETVAATMEWATSELMKTQESSGKLKKREAHSRTEVGDYEIYPGTRVLINVWAIQRDVKFWERHEEFIPERFSDNEFDFRGGQKQYSPFGCGRRACPGMSLPLWKLSICWPIYCAGLIGGCLMGQPLRIGT</sequence>
<feature type="compositionally biased region" description="Basic and acidic residues" evidence="6">
    <location>
        <begin position="1"/>
        <end position="11"/>
    </location>
</feature>
<dbReference type="PRINTS" id="PR00385">
    <property type="entry name" value="P450"/>
</dbReference>
<dbReference type="PANTHER" id="PTHR47955">
    <property type="entry name" value="CYTOCHROME P450 FAMILY 71 PROTEIN"/>
    <property type="match status" value="1"/>
</dbReference>
<gene>
    <name evidence="7" type="ORF">SLEP1_g46928</name>
</gene>
<dbReference type="InterPro" id="IPR002401">
    <property type="entry name" value="Cyt_P450_E_grp-I"/>
</dbReference>
<evidence type="ECO:0000313" key="7">
    <source>
        <dbReference type="EMBL" id="GKV39116.1"/>
    </source>
</evidence>
<dbReference type="EMBL" id="BPVZ01000132">
    <property type="protein sequence ID" value="GKV39116.1"/>
    <property type="molecule type" value="Genomic_DNA"/>
</dbReference>
<dbReference type="PROSITE" id="PS00086">
    <property type="entry name" value="CYTOCHROME_P450"/>
    <property type="match status" value="1"/>
</dbReference>
<evidence type="ECO:0000256" key="1">
    <source>
        <dbReference type="ARBA" id="ARBA00010617"/>
    </source>
</evidence>
<dbReference type="PANTHER" id="PTHR47955:SF18">
    <property type="entry name" value="CYTOCHROME P450 71A1-LIKE"/>
    <property type="match status" value="1"/>
</dbReference>
<feature type="binding site" description="axial binding residue" evidence="4">
    <location>
        <position position="448"/>
    </location>
    <ligand>
        <name>heme</name>
        <dbReference type="ChEBI" id="CHEBI:30413"/>
    </ligand>
    <ligandPart>
        <name>Fe</name>
        <dbReference type="ChEBI" id="CHEBI:18248"/>
    </ligandPart>
</feature>
<evidence type="ECO:0000256" key="4">
    <source>
        <dbReference type="PIRSR" id="PIRSR602401-1"/>
    </source>
</evidence>
<comment type="similarity">
    <text evidence="1 5">Belongs to the cytochrome P450 family.</text>
</comment>
<proteinExistence type="inferred from homology"/>
<protein>
    <recommendedName>
        <fullName evidence="9">Cytochrome P450</fullName>
    </recommendedName>
</protein>
<dbReference type="AlphaFoldDB" id="A0AAV5LQZ8"/>
<evidence type="ECO:0000256" key="6">
    <source>
        <dbReference type="SAM" id="MobiDB-lite"/>
    </source>
</evidence>
<keyword evidence="5" id="KW-0560">Oxidoreductase</keyword>
<dbReference type="SUPFAM" id="SSF48264">
    <property type="entry name" value="Cytochrome P450"/>
    <property type="match status" value="2"/>
</dbReference>
<dbReference type="GO" id="GO:0020037">
    <property type="term" value="F:heme binding"/>
    <property type="evidence" value="ECO:0007669"/>
    <property type="project" value="InterPro"/>
</dbReference>
<dbReference type="GO" id="GO:0004497">
    <property type="term" value="F:monooxygenase activity"/>
    <property type="evidence" value="ECO:0007669"/>
    <property type="project" value="UniProtKB-KW"/>
</dbReference>
<name>A0AAV5LQZ8_9ROSI</name>
<keyword evidence="4 5" id="KW-0349">Heme</keyword>
<dbReference type="PRINTS" id="PR00463">
    <property type="entry name" value="EP450I"/>
</dbReference>
<evidence type="ECO:0000256" key="5">
    <source>
        <dbReference type="RuleBase" id="RU000461"/>
    </source>
</evidence>
<comment type="cofactor">
    <cofactor evidence="4">
        <name>heme</name>
        <dbReference type="ChEBI" id="CHEBI:30413"/>
    </cofactor>
</comment>
<dbReference type="Proteomes" id="UP001054252">
    <property type="component" value="Unassembled WGS sequence"/>
</dbReference>
<evidence type="ECO:0000256" key="2">
    <source>
        <dbReference type="ARBA" id="ARBA00022723"/>
    </source>
</evidence>
<keyword evidence="2 4" id="KW-0479">Metal-binding</keyword>
<dbReference type="Pfam" id="PF00067">
    <property type="entry name" value="p450"/>
    <property type="match status" value="4"/>
</dbReference>
<evidence type="ECO:0000256" key="3">
    <source>
        <dbReference type="ARBA" id="ARBA00023004"/>
    </source>
</evidence>